<dbReference type="Proteomes" id="UP000500938">
    <property type="component" value="Chromosome"/>
</dbReference>
<gene>
    <name evidence="6" type="ORF">HKW67_00680</name>
</gene>
<dbReference type="InterPro" id="IPR006115">
    <property type="entry name" value="6PGDH_NADP-bd"/>
</dbReference>
<evidence type="ECO:0000259" key="5">
    <source>
        <dbReference type="Pfam" id="PF14833"/>
    </source>
</evidence>
<evidence type="ECO:0000256" key="2">
    <source>
        <dbReference type="ARBA" id="ARBA00023027"/>
    </source>
</evidence>
<organism evidence="6 7">
    <name type="scientific">Gemmatimonas groenlandica</name>
    <dbReference type="NCBI Taxonomy" id="2732249"/>
    <lineage>
        <taxon>Bacteria</taxon>
        <taxon>Pseudomonadati</taxon>
        <taxon>Gemmatimonadota</taxon>
        <taxon>Gemmatimonadia</taxon>
        <taxon>Gemmatimonadales</taxon>
        <taxon>Gemmatimonadaceae</taxon>
        <taxon>Gemmatimonas</taxon>
    </lineage>
</organism>
<evidence type="ECO:0000256" key="3">
    <source>
        <dbReference type="PIRSR" id="PIRSR000103-1"/>
    </source>
</evidence>
<dbReference type="Gene3D" id="3.40.50.720">
    <property type="entry name" value="NAD(P)-binding Rossmann-like Domain"/>
    <property type="match status" value="1"/>
</dbReference>
<dbReference type="AlphaFoldDB" id="A0A6M4IM82"/>
<dbReference type="PIRSF" id="PIRSF000103">
    <property type="entry name" value="HIBADH"/>
    <property type="match status" value="1"/>
</dbReference>
<feature type="domain" description="6-phosphogluconate dehydrogenase NADP-binding" evidence="4">
    <location>
        <begin position="3"/>
        <end position="163"/>
    </location>
</feature>
<dbReference type="SUPFAM" id="SSF51735">
    <property type="entry name" value="NAD(P)-binding Rossmann-fold domains"/>
    <property type="match status" value="1"/>
</dbReference>
<keyword evidence="1" id="KW-0560">Oxidoreductase</keyword>
<evidence type="ECO:0000313" key="6">
    <source>
        <dbReference type="EMBL" id="QJR34132.1"/>
    </source>
</evidence>
<dbReference type="GO" id="GO:0050661">
    <property type="term" value="F:NADP binding"/>
    <property type="evidence" value="ECO:0007669"/>
    <property type="project" value="InterPro"/>
</dbReference>
<dbReference type="Pfam" id="PF03446">
    <property type="entry name" value="NAD_binding_2"/>
    <property type="match status" value="1"/>
</dbReference>
<dbReference type="PANTHER" id="PTHR43060">
    <property type="entry name" value="3-HYDROXYISOBUTYRATE DEHYDROGENASE-LIKE 1, MITOCHONDRIAL-RELATED"/>
    <property type="match status" value="1"/>
</dbReference>
<dbReference type="KEGG" id="ggr:HKW67_00680"/>
<dbReference type="GO" id="GO:0051287">
    <property type="term" value="F:NAD binding"/>
    <property type="evidence" value="ECO:0007669"/>
    <property type="project" value="InterPro"/>
</dbReference>
<keyword evidence="7" id="KW-1185">Reference proteome</keyword>
<dbReference type="SUPFAM" id="SSF48179">
    <property type="entry name" value="6-phosphogluconate dehydrogenase C-terminal domain-like"/>
    <property type="match status" value="1"/>
</dbReference>
<evidence type="ECO:0000259" key="4">
    <source>
        <dbReference type="Pfam" id="PF03446"/>
    </source>
</evidence>
<proteinExistence type="predicted"/>
<sequence length="305" mass="31756">MPRVAFLGLGAIGTPMARHLARPEFDLAVWNRTGPKAEAMASELGVRHALTPADAARECDVVITCLPVSRNVEALLDGPDGLLATMRSGAVLVDCTSGDAATSRRMAARLAERGIGFLDAPVSGGVVGAEQGALTVMVGGDAATLERVHPVLACFGKRIVHCGAVGAGDALKAVNNALLAMHIWGTAEGLVALEKAGVKAEIALDVINTSSGRSNSSMNLFPERVLTRAFPRTFRLALLDKDVGIAADLAREHQVPSPLLQLTAELFRMAHNELGEEADHVEAAKVVERLGGAQIGGAQIGGRQS</sequence>
<dbReference type="InterPro" id="IPR036291">
    <property type="entry name" value="NAD(P)-bd_dom_sf"/>
</dbReference>
<dbReference type="Gene3D" id="1.10.1040.10">
    <property type="entry name" value="N-(1-d-carboxylethyl)-l-norvaline Dehydrogenase, domain 2"/>
    <property type="match status" value="1"/>
</dbReference>
<reference evidence="6 7" key="1">
    <citation type="submission" date="2020-05" db="EMBL/GenBank/DDBJ databases">
        <title>Complete genome sequence of Gemmatimonas greenlandica TET16.</title>
        <authorList>
            <person name="Zeng Y."/>
        </authorList>
    </citation>
    <scope>NUCLEOTIDE SEQUENCE [LARGE SCALE GENOMIC DNA]</scope>
    <source>
        <strain evidence="6 7">TET16</strain>
    </source>
</reference>
<dbReference type="InterPro" id="IPR013328">
    <property type="entry name" value="6PGD_dom2"/>
</dbReference>
<keyword evidence="2" id="KW-0520">NAD</keyword>
<dbReference type="Pfam" id="PF14833">
    <property type="entry name" value="NAD_binding_11"/>
    <property type="match status" value="1"/>
</dbReference>
<protein>
    <submittedName>
        <fullName evidence="6">NAD(P)-dependent oxidoreductase</fullName>
    </submittedName>
</protein>
<dbReference type="InterPro" id="IPR015815">
    <property type="entry name" value="HIBADH-related"/>
</dbReference>
<dbReference type="GO" id="GO:0016491">
    <property type="term" value="F:oxidoreductase activity"/>
    <property type="evidence" value="ECO:0007669"/>
    <property type="project" value="UniProtKB-KW"/>
</dbReference>
<dbReference type="InterPro" id="IPR008927">
    <property type="entry name" value="6-PGluconate_DH-like_C_sf"/>
</dbReference>
<feature type="active site" evidence="3">
    <location>
        <position position="172"/>
    </location>
</feature>
<evidence type="ECO:0000313" key="7">
    <source>
        <dbReference type="Proteomes" id="UP000500938"/>
    </source>
</evidence>
<dbReference type="InterPro" id="IPR029154">
    <property type="entry name" value="HIBADH-like_NADP-bd"/>
</dbReference>
<name>A0A6M4IM82_9BACT</name>
<accession>A0A6M4IM82</accession>
<dbReference type="PANTHER" id="PTHR43060:SF15">
    <property type="entry name" value="3-HYDROXYISOBUTYRATE DEHYDROGENASE-LIKE 1, MITOCHONDRIAL-RELATED"/>
    <property type="match status" value="1"/>
</dbReference>
<dbReference type="EMBL" id="CP053085">
    <property type="protein sequence ID" value="QJR34132.1"/>
    <property type="molecule type" value="Genomic_DNA"/>
</dbReference>
<evidence type="ECO:0000256" key="1">
    <source>
        <dbReference type="ARBA" id="ARBA00023002"/>
    </source>
</evidence>
<feature type="domain" description="3-hydroxyisobutyrate dehydrogenase-like NAD-binding" evidence="5">
    <location>
        <begin position="166"/>
        <end position="286"/>
    </location>
</feature>